<proteinExistence type="predicted"/>
<accession>A0A382WJK6</accession>
<name>A0A382WJK6_9ZZZZ</name>
<feature type="non-terminal residue" evidence="1">
    <location>
        <position position="1"/>
    </location>
</feature>
<protein>
    <recommendedName>
        <fullName evidence="2">Amine oxidase domain-containing protein</fullName>
    </recommendedName>
</protein>
<evidence type="ECO:0008006" key="2">
    <source>
        <dbReference type="Google" id="ProtNLM"/>
    </source>
</evidence>
<gene>
    <name evidence="1" type="ORF">METZ01_LOCUS411693</name>
</gene>
<reference evidence="1" key="1">
    <citation type="submission" date="2018-05" db="EMBL/GenBank/DDBJ databases">
        <authorList>
            <person name="Lanie J.A."/>
            <person name="Ng W.-L."/>
            <person name="Kazmierczak K.M."/>
            <person name="Andrzejewski T.M."/>
            <person name="Davidsen T.M."/>
            <person name="Wayne K.J."/>
            <person name="Tettelin H."/>
            <person name="Glass J.I."/>
            <person name="Rusch D."/>
            <person name="Podicherti R."/>
            <person name="Tsui H.-C.T."/>
            <person name="Winkler M.E."/>
        </authorList>
    </citation>
    <scope>NUCLEOTIDE SEQUENCE</scope>
</reference>
<dbReference type="EMBL" id="UINC01160281">
    <property type="protein sequence ID" value="SVD58839.1"/>
    <property type="molecule type" value="Genomic_DNA"/>
</dbReference>
<sequence>GWEETIVFYNDADVFRYERPDELTDPRSGVICIPNNYRYPNGEQMAEGQLRVTCLANYEKWVALDENTYRSQKEICRKAMLEVALGYLPNGKSMAKKLEERTELLDIFSPRTIKKFTGHLDGALYGSPRKSRNGSTRFGNLYLAGADQGYVGIVGAMLGGVAVANNRILRGD</sequence>
<dbReference type="AlphaFoldDB" id="A0A382WJK6"/>
<organism evidence="1">
    <name type="scientific">marine metagenome</name>
    <dbReference type="NCBI Taxonomy" id="408172"/>
    <lineage>
        <taxon>unclassified sequences</taxon>
        <taxon>metagenomes</taxon>
        <taxon>ecological metagenomes</taxon>
    </lineage>
</organism>
<evidence type="ECO:0000313" key="1">
    <source>
        <dbReference type="EMBL" id="SVD58839.1"/>
    </source>
</evidence>